<dbReference type="RefSeq" id="WP_252818072.1">
    <property type="nucleotide sequence ID" value="NZ_JAMXQS010000004.1"/>
</dbReference>
<evidence type="ECO:0000256" key="4">
    <source>
        <dbReference type="ARBA" id="ARBA00022989"/>
    </source>
</evidence>
<gene>
    <name evidence="8" type="ORF">NGM99_08790</name>
</gene>
<keyword evidence="4 6" id="KW-1133">Transmembrane helix</keyword>
<dbReference type="InterPro" id="IPR051258">
    <property type="entry name" value="Diverse_Substrate_Transporter"/>
</dbReference>
<organism evidence="8 9">
    <name type="scientific">Mesorhizobium liriopis</name>
    <dbReference type="NCBI Taxonomy" id="2953882"/>
    <lineage>
        <taxon>Bacteria</taxon>
        <taxon>Pseudomonadati</taxon>
        <taxon>Pseudomonadota</taxon>
        <taxon>Alphaproteobacteria</taxon>
        <taxon>Hyphomicrobiales</taxon>
        <taxon>Phyllobacteriaceae</taxon>
        <taxon>Mesorhizobium</taxon>
    </lineage>
</organism>
<feature type="domain" description="EamA" evidence="7">
    <location>
        <begin position="148"/>
        <end position="282"/>
    </location>
</feature>
<feature type="transmembrane region" description="Helical" evidence="6">
    <location>
        <begin position="37"/>
        <end position="56"/>
    </location>
</feature>
<dbReference type="PANTHER" id="PTHR42920">
    <property type="entry name" value="OS03G0707200 PROTEIN-RELATED"/>
    <property type="match status" value="1"/>
</dbReference>
<dbReference type="Proteomes" id="UP001205906">
    <property type="component" value="Unassembled WGS sequence"/>
</dbReference>
<name>A0ABT1C501_9HYPH</name>
<evidence type="ECO:0000259" key="7">
    <source>
        <dbReference type="Pfam" id="PF00892"/>
    </source>
</evidence>
<dbReference type="SUPFAM" id="SSF103481">
    <property type="entry name" value="Multidrug resistance efflux transporter EmrE"/>
    <property type="match status" value="2"/>
</dbReference>
<feature type="transmembrane region" description="Helical" evidence="6">
    <location>
        <begin position="267"/>
        <end position="290"/>
    </location>
</feature>
<evidence type="ECO:0000256" key="3">
    <source>
        <dbReference type="ARBA" id="ARBA00022692"/>
    </source>
</evidence>
<feature type="transmembrane region" description="Helical" evidence="6">
    <location>
        <begin position="68"/>
        <end position="87"/>
    </location>
</feature>
<feature type="transmembrane region" description="Helical" evidence="6">
    <location>
        <begin position="178"/>
        <end position="198"/>
    </location>
</feature>
<proteinExistence type="predicted"/>
<comment type="caution">
    <text evidence="8">The sequence shown here is derived from an EMBL/GenBank/DDBJ whole genome shotgun (WGS) entry which is preliminary data.</text>
</comment>
<feature type="transmembrane region" description="Helical" evidence="6">
    <location>
        <begin position="123"/>
        <end position="139"/>
    </location>
</feature>
<feature type="transmembrane region" description="Helical" evidence="6">
    <location>
        <begin position="240"/>
        <end position="261"/>
    </location>
</feature>
<keyword evidence="3 6" id="KW-0812">Transmembrane</keyword>
<keyword evidence="5 6" id="KW-0472">Membrane</keyword>
<evidence type="ECO:0000256" key="2">
    <source>
        <dbReference type="ARBA" id="ARBA00022475"/>
    </source>
</evidence>
<comment type="subcellular location">
    <subcellularLocation>
        <location evidence="1">Cell membrane</location>
        <topology evidence="1">Multi-pass membrane protein</topology>
    </subcellularLocation>
</comment>
<accession>A0ABT1C501</accession>
<reference evidence="8 9" key="1">
    <citation type="submission" date="2022-06" db="EMBL/GenBank/DDBJ databases">
        <title>Mesorhizobium sp. strain RP14 Genome sequencing and assembly.</title>
        <authorList>
            <person name="Kim I."/>
        </authorList>
    </citation>
    <scope>NUCLEOTIDE SEQUENCE [LARGE SCALE GENOMIC DNA]</scope>
    <source>
        <strain evidence="9">RP14(2022)</strain>
    </source>
</reference>
<keyword evidence="9" id="KW-1185">Reference proteome</keyword>
<evidence type="ECO:0000313" key="9">
    <source>
        <dbReference type="Proteomes" id="UP001205906"/>
    </source>
</evidence>
<feature type="transmembrane region" description="Helical" evidence="6">
    <location>
        <begin position="99"/>
        <end position="116"/>
    </location>
</feature>
<keyword evidence="2" id="KW-1003">Cell membrane</keyword>
<protein>
    <submittedName>
        <fullName evidence="8">DMT family transporter</fullName>
    </submittedName>
</protein>
<dbReference type="InterPro" id="IPR000620">
    <property type="entry name" value="EamA_dom"/>
</dbReference>
<feature type="transmembrane region" description="Helical" evidence="6">
    <location>
        <begin position="204"/>
        <end position="228"/>
    </location>
</feature>
<dbReference type="EMBL" id="JAMXQS010000004">
    <property type="protein sequence ID" value="MCO6049889.1"/>
    <property type="molecule type" value="Genomic_DNA"/>
</dbReference>
<dbReference type="Pfam" id="PF00892">
    <property type="entry name" value="EamA"/>
    <property type="match status" value="2"/>
</dbReference>
<evidence type="ECO:0000313" key="8">
    <source>
        <dbReference type="EMBL" id="MCO6049889.1"/>
    </source>
</evidence>
<evidence type="ECO:0000256" key="1">
    <source>
        <dbReference type="ARBA" id="ARBA00004651"/>
    </source>
</evidence>
<sequence>MSRLAASFILLLVGALWGFGFVAQTRAMEVLGPNTVVAIRFCLASLVILPFALHEGRRAPLSLGSRDWLVFALIGFFLFAGSAAQQIGLLTTTVTNSGFLTGLYVVMVPLFAVLLFRQWPNPIVWPAVVVAMLGIWLLSGGQIGALVIGDGLTVLGAAFFALQLVFISRFANGTGRPVTLSMVQFIVCATLGLIAALATEEVSWAAMISVLPALLYAGVVSSGIAFTLQAVAQAHVSAPTAAILLASESIFAALFGAIFMGDRLKPIGFLGCALIFAAILAVETLPAWAAKRRAAAG</sequence>
<feature type="domain" description="EamA" evidence="7">
    <location>
        <begin position="8"/>
        <end position="139"/>
    </location>
</feature>
<feature type="transmembrane region" description="Helical" evidence="6">
    <location>
        <begin position="145"/>
        <end position="166"/>
    </location>
</feature>
<dbReference type="InterPro" id="IPR037185">
    <property type="entry name" value="EmrE-like"/>
</dbReference>
<dbReference type="PANTHER" id="PTHR42920:SF5">
    <property type="entry name" value="EAMA DOMAIN-CONTAINING PROTEIN"/>
    <property type="match status" value="1"/>
</dbReference>
<evidence type="ECO:0000256" key="6">
    <source>
        <dbReference type="SAM" id="Phobius"/>
    </source>
</evidence>
<evidence type="ECO:0000256" key="5">
    <source>
        <dbReference type="ARBA" id="ARBA00023136"/>
    </source>
</evidence>